<reference evidence="2 3" key="1">
    <citation type="journal article" date="2018" name="Int. J. Syst. Evol. Microbiol.">
        <title>Bifidobacterium catulorum sp. nov., a novel taxon from the faeces of the baby common marmoset (Callithrix jacchus).</title>
        <authorList>
            <person name="Modesto M."/>
            <person name="Michelini S."/>
            <person name="Oki K."/>
            <person name="Biavati B."/>
            <person name="Watanabe K."/>
            <person name="Mattarelli P."/>
        </authorList>
    </citation>
    <scope>NUCLEOTIDE SEQUENCE [LARGE SCALE GENOMIC DNA]</scope>
    <source>
        <strain evidence="2 3">MRM 8.19</strain>
    </source>
</reference>
<feature type="domain" description="ABC-type glycine betaine transport system substrate-binding" evidence="1">
    <location>
        <begin position="42"/>
        <end position="302"/>
    </location>
</feature>
<sequence>MALSSRIISVVAAATVAALTLSGCGSSDPFGSSASSDGGGSSIVVGSANFSESEIIARIYARALNDEGIRASVKANIGSREVYMKALEDGSIDMVPDYSGNLLQYYDADSTAVSENDVYKALGKALPDGVGVLDKAAAQDADSFYVTKKTSEDKGVRSLADLGRLGSHVKIAAPPEFAGRAYGPDGLKKHYGVDVTLVPVNDGGGAATVKALTDGSVQFVRLDSTSPLIAANDLVRLDDPEQLILAQNVVPVIASDRVNDKARAVIDRVQSALTTDDLMEMNARSANDKESAQRVAVDWLKKAR</sequence>
<evidence type="ECO:0000313" key="3">
    <source>
        <dbReference type="Proteomes" id="UP000245753"/>
    </source>
</evidence>
<dbReference type="Gene3D" id="3.40.190.10">
    <property type="entry name" value="Periplasmic binding protein-like II"/>
    <property type="match status" value="1"/>
</dbReference>
<dbReference type="PROSITE" id="PS51257">
    <property type="entry name" value="PROKAR_LIPOPROTEIN"/>
    <property type="match status" value="1"/>
</dbReference>
<comment type="caution">
    <text evidence="2">The sequence shown here is derived from an EMBL/GenBank/DDBJ whole genome shotgun (WGS) entry which is preliminary data.</text>
</comment>
<dbReference type="GO" id="GO:0043190">
    <property type="term" value="C:ATP-binding cassette (ABC) transporter complex"/>
    <property type="evidence" value="ECO:0007669"/>
    <property type="project" value="InterPro"/>
</dbReference>
<protein>
    <submittedName>
        <fullName evidence="2">Glycine/betaine ABC transporter</fullName>
    </submittedName>
</protein>
<evidence type="ECO:0000313" key="2">
    <source>
        <dbReference type="EMBL" id="PWG59899.1"/>
    </source>
</evidence>
<proteinExistence type="predicted"/>
<dbReference type="EMBL" id="QFFN01000010">
    <property type="protein sequence ID" value="PWG59899.1"/>
    <property type="molecule type" value="Genomic_DNA"/>
</dbReference>
<dbReference type="Proteomes" id="UP000245753">
    <property type="component" value="Unassembled WGS sequence"/>
</dbReference>
<dbReference type="Gene3D" id="3.40.190.120">
    <property type="entry name" value="Osmoprotection protein (prox), domain 2"/>
    <property type="match status" value="1"/>
</dbReference>
<dbReference type="OrthoDB" id="9781705at2"/>
<organism evidence="2 3">
    <name type="scientific">Bifidobacterium catulorum</name>
    <dbReference type="NCBI Taxonomy" id="1630173"/>
    <lineage>
        <taxon>Bacteria</taxon>
        <taxon>Bacillati</taxon>
        <taxon>Actinomycetota</taxon>
        <taxon>Actinomycetes</taxon>
        <taxon>Bifidobacteriales</taxon>
        <taxon>Bifidobacteriaceae</taxon>
        <taxon>Bifidobacterium</taxon>
    </lineage>
</organism>
<dbReference type="CDD" id="cd13606">
    <property type="entry name" value="PBP2_ProX_like"/>
    <property type="match status" value="1"/>
</dbReference>
<dbReference type="SUPFAM" id="SSF53850">
    <property type="entry name" value="Periplasmic binding protein-like II"/>
    <property type="match status" value="1"/>
</dbReference>
<accession>A0A2U2MSS4</accession>
<evidence type="ECO:0000259" key="1">
    <source>
        <dbReference type="Pfam" id="PF04069"/>
    </source>
</evidence>
<dbReference type="Pfam" id="PF04069">
    <property type="entry name" value="OpuAC"/>
    <property type="match status" value="1"/>
</dbReference>
<keyword evidence="3" id="KW-1185">Reference proteome</keyword>
<gene>
    <name evidence="2" type="ORF">DF200_05030</name>
</gene>
<dbReference type="GO" id="GO:0022857">
    <property type="term" value="F:transmembrane transporter activity"/>
    <property type="evidence" value="ECO:0007669"/>
    <property type="project" value="InterPro"/>
</dbReference>
<dbReference type="AlphaFoldDB" id="A0A2U2MSS4"/>
<dbReference type="InterPro" id="IPR007210">
    <property type="entry name" value="ABC_Gly_betaine_transp_sub-bd"/>
</dbReference>
<dbReference type="RefSeq" id="WP_109137191.1">
    <property type="nucleotide sequence ID" value="NZ_QFFN01000010.1"/>
</dbReference>
<name>A0A2U2MSS4_9BIFI</name>